<protein>
    <submittedName>
        <fullName evidence="1">Uncharacterized protein</fullName>
    </submittedName>
</protein>
<dbReference type="EMBL" id="JDSS02000045">
    <property type="protein sequence ID" value="KFB66300.1"/>
    <property type="molecule type" value="Genomic_DNA"/>
</dbReference>
<sequence length="116" mass="13387">MPVSVARGNFPRVSNLRHSNIYDSCYLGDVLHEAGNVRGIELLLSSQHMAALIDHLCGNRRLPGKQRAGNSALAFVIAKRIEHHVAIQKKRHFRPWRRRRTSSDSGWAWRRRRVLE</sequence>
<comment type="caution">
    <text evidence="1">The sequence shown here is derived from an EMBL/GenBank/DDBJ whole genome shotgun (WGS) entry which is preliminary data.</text>
</comment>
<gene>
    <name evidence="1" type="ORF">CAPSK01_004461</name>
</gene>
<dbReference type="Proteomes" id="UP000019812">
    <property type="component" value="Unassembled WGS sequence"/>
</dbReference>
<proteinExistence type="predicted"/>
<accession>A0A084XV06</accession>
<dbReference type="AlphaFoldDB" id="A0A084XV06"/>
<reference evidence="1 2" key="1">
    <citation type="submission" date="2014-07" db="EMBL/GenBank/DDBJ databases">
        <title>Expanding our view of genomic diversity in Candidatus Accumulibacter clades.</title>
        <authorList>
            <person name="Skennerton C.T."/>
            <person name="Barr J.J."/>
            <person name="Slater F.R."/>
            <person name="Bond P.L."/>
            <person name="Tyson G.W."/>
        </authorList>
    </citation>
    <scope>NUCLEOTIDE SEQUENCE [LARGE SCALE GENOMIC DNA]</scope>
    <source>
        <strain evidence="2">SK-01</strain>
    </source>
</reference>
<evidence type="ECO:0000313" key="2">
    <source>
        <dbReference type="Proteomes" id="UP000019812"/>
    </source>
</evidence>
<organism evidence="1 2">
    <name type="scientific">Candidatus Accumulibacter vicinus</name>
    <dbReference type="NCBI Taxonomy" id="2954382"/>
    <lineage>
        <taxon>Bacteria</taxon>
        <taxon>Pseudomonadati</taxon>
        <taxon>Pseudomonadota</taxon>
        <taxon>Betaproteobacteria</taxon>
        <taxon>Candidatus Accumulibacter</taxon>
    </lineage>
</organism>
<name>A0A084XV06_9PROT</name>
<evidence type="ECO:0000313" key="1">
    <source>
        <dbReference type="EMBL" id="KFB66300.1"/>
    </source>
</evidence>